<evidence type="ECO:0000313" key="2">
    <source>
        <dbReference type="Proteomes" id="UP000807342"/>
    </source>
</evidence>
<comment type="caution">
    <text evidence="1">The sequence shown here is derived from an EMBL/GenBank/DDBJ whole genome shotgun (WGS) entry which is preliminary data.</text>
</comment>
<keyword evidence="2" id="KW-1185">Reference proteome</keyword>
<proteinExistence type="predicted"/>
<organism evidence="1 2">
    <name type="scientific">Macrolepiota fuliginosa MF-IS2</name>
    <dbReference type="NCBI Taxonomy" id="1400762"/>
    <lineage>
        <taxon>Eukaryota</taxon>
        <taxon>Fungi</taxon>
        <taxon>Dikarya</taxon>
        <taxon>Basidiomycota</taxon>
        <taxon>Agaricomycotina</taxon>
        <taxon>Agaricomycetes</taxon>
        <taxon>Agaricomycetidae</taxon>
        <taxon>Agaricales</taxon>
        <taxon>Agaricineae</taxon>
        <taxon>Agaricaceae</taxon>
        <taxon>Macrolepiota</taxon>
    </lineage>
</organism>
<dbReference type="Proteomes" id="UP000807342">
    <property type="component" value="Unassembled WGS sequence"/>
</dbReference>
<dbReference type="AlphaFoldDB" id="A0A9P5XIZ2"/>
<gene>
    <name evidence="1" type="ORF">P691DRAFT_666172</name>
</gene>
<sequence>YAIQFSENQVVIVVGVLGSGKVRSIRIHSLVSPIVEGTFRIPQFVAFSDLPCV</sequence>
<evidence type="ECO:0000313" key="1">
    <source>
        <dbReference type="EMBL" id="KAF9450046.1"/>
    </source>
</evidence>
<accession>A0A9P5XIZ2</accession>
<feature type="non-terminal residue" evidence="1">
    <location>
        <position position="1"/>
    </location>
</feature>
<name>A0A9P5XIZ2_9AGAR</name>
<dbReference type="EMBL" id="MU151113">
    <property type="protein sequence ID" value="KAF9450046.1"/>
    <property type="molecule type" value="Genomic_DNA"/>
</dbReference>
<reference evidence="1" key="1">
    <citation type="submission" date="2020-11" db="EMBL/GenBank/DDBJ databases">
        <authorList>
            <consortium name="DOE Joint Genome Institute"/>
            <person name="Ahrendt S."/>
            <person name="Riley R."/>
            <person name="Andreopoulos W."/>
            <person name="Labutti K."/>
            <person name="Pangilinan J."/>
            <person name="Ruiz-Duenas F.J."/>
            <person name="Barrasa J.M."/>
            <person name="Sanchez-Garcia M."/>
            <person name="Camarero S."/>
            <person name="Miyauchi S."/>
            <person name="Serrano A."/>
            <person name="Linde D."/>
            <person name="Babiker R."/>
            <person name="Drula E."/>
            <person name="Ayuso-Fernandez I."/>
            <person name="Pacheco R."/>
            <person name="Padilla G."/>
            <person name="Ferreira P."/>
            <person name="Barriuso J."/>
            <person name="Kellner H."/>
            <person name="Castanera R."/>
            <person name="Alfaro M."/>
            <person name="Ramirez L."/>
            <person name="Pisabarro A.G."/>
            <person name="Kuo A."/>
            <person name="Tritt A."/>
            <person name="Lipzen A."/>
            <person name="He G."/>
            <person name="Yan M."/>
            <person name="Ng V."/>
            <person name="Cullen D."/>
            <person name="Martin F."/>
            <person name="Rosso M.-N."/>
            <person name="Henrissat B."/>
            <person name="Hibbett D."/>
            <person name="Martinez A.T."/>
            <person name="Grigoriev I.V."/>
        </authorList>
    </citation>
    <scope>NUCLEOTIDE SEQUENCE</scope>
    <source>
        <strain evidence="1">MF-IS2</strain>
    </source>
</reference>
<protein>
    <submittedName>
        <fullName evidence="1">Uncharacterized protein</fullName>
    </submittedName>
</protein>